<evidence type="ECO:0000313" key="2">
    <source>
        <dbReference type="Proteomes" id="UP000002357"/>
    </source>
</evidence>
<dbReference type="AlphaFoldDB" id="B5GUD8"/>
<sequence>MPDGRWARGVVGLPDQGLVGLVRNRCSGLTGHTDSVQFWWRLAAGVFGGVNGFRHGFREVDRAAVRRLRSVILGIIFRSCENLLELVFPHLVTVLVERVVAESGVLRIAATRGTG</sequence>
<reference evidence="1 2" key="1">
    <citation type="journal article" date="2010" name="Genome Biol. Evol.">
        <title>The sequence of a 1.8-mb bacterial linear plasmid reveals a rich evolutionary reservoir of secondary metabolic pathways.</title>
        <authorList>
            <person name="Medema M.H."/>
            <person name="Trefzer A."/>
            <person name="Kovalchuk A."/>
            <person name="van den Berg M."/>
            <person name="Mueller U."/>
            <person name="Heijne W."/>
            <person name="Wu L."/>
            <person name="Alam M.T."/>
            <person name="Ronning C.M."/>
            <person name="Nierman W.C."/>
            <person name="Bovenberg R.A.L."/>
            <person name="Breitling R."/>
            <person name="Takano E."/>
        </authorList>
    </citation>
    <scope>NUCLEOTIDE SEQUENCE [LARGE SCALE GENOMIC DNA]</scope>
    <source>
        <strain evidence="2">ATCC 27064 / DSM 738 / JCM 4710 / NBRC 13307 / NCIMB 12785 / NRRL 3585 / VKM Ac-602</strain>
        <plasmid evidence="1">pSCL4</plasmid>
    </source>
</reference>
<gene>
    <name evidence="1" type="ORF">SCLAV_p0160</name>
</gene>
<accession>B5GUD8</accession>
<keyword evidence="1" id="KW-0614">Plasmid</keyword>
<dbReference type="EMBL" id="CM000914">
    <property type="protein sequence ID" value="EFG03651.2"/>
    <property type="molecule type" value="Genomic_DNA"/>
</dbReference>
<protein>
    <submittedName>
        <fullName evidence="1">Uncharacterized protein</fullName>
    </submittedName>
</protein>
<proteinExistence type="predicted"/>
<geneLocation type="plasmid" evidence="1 2">
    <name>pSCL4</name>
</geneLocation>
<dbReference type="Proteomes" id="UP000002357">
    <property type="component" value="Plasmid pSCL4"/>
</dbReference>
<evidence type="ECO:0000313" key="1">
    <source>
        <dbReference type="EMBL" id="EFG03651.2"/>
    </source>
</evidence>
<keyword evidence="2" id="KW-1185">Reference proteome</keyword>
<organism evidence="1 2">
    <name type="scientific">Streptomyces clavuligerus</name>
    <dbReference type="NCBI Taxonomy" id="1901"/>
    <lineage>
        <taxon>Bacteria</taxon>
        <taxon>Bacillati</taxon>
        <taxon>Actinomycetota</taxon>
        <taxon>Actinomycetes</taxon>
        <taxon>Kitasatosporales</taxon>
        <taxon>Streptomycetaceae</taxon>
        <taxon>Streptomyces</taxon>
    </lineage>
</organism>
<name>B5GUD8_STRCL</name>